<proteinExistence type="predicted"/>
<feature type="compositionally biased region" description="Pro residues" evidence="1">
    <location>
        <begin position="129"/>
        <end position="138"/>
    </location>
</feature>
<sequence>MIRANVLLLLVLGSVTQAPGSAYRFRDPKPGYPPPYFPTSRLMPPPMDPQIFERSMRGEFLPSPIPLSALVHRDGRRLLSTGPVPLALAPPRAETRSTTNVGITPWGNAERVPFTTYWPGTYPRHPMDLLPPPVPRPPLAVAASRSPSPDEDREFPRDAVWPIASLRTLPIIPLPLPLPDVRPPFYV</sequence>
<name>A0A6G5A8N9_RHIMP</name>
<keyword evidence="2" id="KW-0732">Signal</keyword>
<feature type="signal peptide" evidence="2">
    <location>
        <begin position="1"/>
        <end position="22"/>
    </location>
</feature>
<accession>A0A6G5A8N9</accession>
<evidence type="ECO:0000256" key="1">
    <source>
        <dbReference type="SAM" id="MobiDB-lite"/>
    </source>
</evidence>
<organism evidence="3">
    <name type="scientific">Rhipicephalus microplus</name>
    <name type="common">Cattle tick</name>
    <name type="synonym">Boophilus microplus</name>
    <dbReference type="NCBI Taxonomy" id="6941"/>
    <lineage>
        <taxon>Eukaryota</taxon>
        <taxon>Metazoa</taxon>
        <taxon>Ecdysozoa</taxon>
        <taxon>Arthropoda</taxon>
        <taxon>Chelicerata</taxon>
        <taxon>Arachnida</taxon>
        <taxon>Acari</taxon>
        <taxon>Parasitiformes</taxon>
        <taxon>Ixodida</taxon>
        <taxon>Ixodoidea</taxon>
        <taxon>Ixodidae</taxon>
        <taxon>Rhipicephalinae</taxon>
        <taxon>Rhipicephalus</taxon>
        <taxon>Boophilus</taxon>
    </lineage>
</organism>
<evidence type="ECO:0000256" key="2">
    <source>
        <dbReference type="SAM" id="SignalP"/>
    </source>
</evidence>
<dbReference type="AlphaFoldDB" id="A0A6G5A8N9"/>
<evidence type="ECO:0000313" key="3">
    <source>
        <dbReference type="EMBL" id="NIE46530.1"/>
    </source>
</evidence>
<reference evidence="3" key="1">
    <citation type="submission" date="2020-03" db="EMBL/GenBank/DDBJ databases">
        <title>A transcriptome and proteome of the tick Rhipicephalus microplus shaped by the genetic composition of its hosts and developmental stage.</title>
        <authorList>
            <person name="Garcia G.R."/>
            <person name="Ribeiro J.M.C."/>
            <person name="Maruyama S.R."/>
            <person name="Gardinasse L.G."/>
            <person name="Nelson K."/>
            <person name="Ferreira B.R."/>
            <person name="Andrade T.G."/>
            <person name="Santos I.K.F.M."/>
        </authorList>
    </citation>
    <scope>NUCLEOTIDE SEQUENCE</scope>
    <source>
        <strain evidence="3">NSGR</strain>
        <tissue evidence="3">Salivary glands</tissue>
    </source>
</reference>
<feature type="chain" id="PRO_5026075396" evidence="2">
    <location>
        <begin position="23"/>
        <end position="187"/>
    </location>
</feature>
<feature type="region of interest" description="Disordered" evidence="1">
    <location>
        <begin position="128"/>
        <end position="155"/>
    </location>
</feature>
<protein>
    <submittedName>
        <fullName evidence="3">Putative conserved secreted protein</fullName>
    </submittedName>
</protein>
<dbReference type="EMBL" id="GIKN01004257">
    <property type="protein sequence ID" value="NIE46530.1"/>
    <property type="molecule type" value="Transcribed_RNA"/>
</dbReference>